<dbReference type="Pfam" id="PF03466">
    <property type="entry name" value="LysR_substrate"/>
    <property type="match status" value="1"/>
</dbReference>
<comment type="similarity">
    <text evidence="1">Belongs to the LysR transcriptional regulatory family.</text>
</comment>
<evidence type="ECO:0000259" key="5">
    <source>
        <dbReference type="PROSITE" id="PS50931"/>
    </source>
</evidence>
<dbReference type="OrthoDB" id="8097684at2"/>
<dbReference type="GO" id="GO:0003677">
    <property type="term" value="F:DNA binding"/>
    <property type="evidence" value="ECO:0007669"/>
    <property type="project" value="UniProtKB-KW"/>
</dbReference>
<sequence length="290" mass="31842">MTSRLDSDLLRTFVAVAETGNITRAAEQVHRTQSAVSMQIKRLEEQVGGPLFARGSRGVEITRRGDQLLSNARRIVSLMDETVAMLDAPALDGKVRIGIPEEYGQRVLSRALGAFSKRQPNVEVTVRYGFSADHFAKVRNGELDLAVIFEWQDFSEGEVLMTDPTVWVTSELHRMHEERPLPIALYGSSGWCRNFAIRSLEQRGIDYRVAYVSDTNGGLKLAVTSGLAIAPISRSNIPEECRALSHEDGFGDIDASHVVLHRNPAAKGPAVNGMATAIREAFSLNQPALS</sequence>
<keyword evidence="4" id="KW-0804">Transcription</keyword>
<dbReference type="AlphaFoldDB" id="A0A1L3SZ36"/>
<accession>A0A1L3SZ36</accession>
<dbReference type="InterPro" id="IPR036388">
    <property type="entry name" value="WH-like_DNA-bd_sf"/>
</dbReference>
<dbReference type="Gene3D" id="1.10.10.10">
    <property type="entry name" value="Winged helix-like DNA-binding domain superfamily/Winged helix DNA-binding domain"/>
    <property type="match status" value="1"/>
</dbReference>
<dbReference type="EMBL" id="CP018171">
    <property type="protein sequence ID" value="APH74693.1"/>
    <property type="molecule type" value="Genomic_DNA"/>
</dbReference>
<dbReference type="PANTHER" id="PTHR30579">
    <property type="entry name" value="TRANSCRIPTIONAL REGULATOR"/>
    <property type="match status" value="1"/>
</dbReference>
<gene>
    <name evidence="6" type="ORF">BSQ44_18400</name>
</gene>
<evidence type="ECO:0000256" key="2">
    <source>
        <dbReference type="ARBA" id="ARBA00023015"/>
    </source>
</evidence>
<keyword evidence="2" id="KW-0805">Transcription regulation</keyword>
<protein>
    <submittedName>
        <fullName evidence="6">LysR family transcriptional regulator</fullName>
    </submittedName>
</protein>
<dbReference type="PROSITE" id="PS50931">
    <property type="entry name" value="HTH_LYSR"/>
    <property type="match status" value="1"/>
</dbReference>
<evidence type="ECO:0000313" key="7">
    <source>
        <dbReference type="Proteomes" id="UP000182840"/>
    </source>
</evidence>
<keyword evidence="7" id="KW-1185">Reference proteome</keyword>
<dbReference type="InterPro" id="IPR036390">
    <property type="entry name" value="WH_DNA-bd_sf"/>
</dbReference>
<dbReference type="InterPro" id="IPR000847">
    <property type="entry name" value="LysR_HTH_N"/>
</dbReference>
<dbReference type="InterPro" id="IPR050176">
    <property type="entry name" value="LTTR"/>
</dbReference>
<proteinExistence type="inferred from homology"/>
<dbReference type="SUPFAM" id="SSF53850">
    <property type="entry name" value="Periplasmic binding protein-like II"/>
    <property type="match status" value="1"/>
</dbReference>
<keyword evidence="3" id="KW-0238">DNA-binding</keyword>
<dbReference type="GO" id="GO:0003700">
    <property type="term" value="F:DNA-binding transcription factor activity"/>
    <property type="evidence" value="ECO:0007669"/>
    <property type="project" value="InterPro"/>
</dbReference>
<name>A0A1L3SZ36_9HYPH</name>
<dbReference type="STRING" id="1670800.BSQ44_18400"/>
<reference evidence="7" key="1">
    <citation type="submission" date="2016-11" db="EMBL/GenBank/DDBJ databases">
        <title>Mesorhizobium oceanicum sp. nov., isolated from deep seawater in South China Sea.</title>
        <authorList>
            <person name="Fu G.-Y."/>
        </authorList>
    </citation>
    <scope>NUCLEOTIDE SEQUENCE [LARGE SCALE GENOMIC DNA]</scope>
    <source>
        <strain evidence="7">B7</strain>
    </source>
</reference>
<dbReference type="Proteomes" id="UP000182840">
    <property type="component" value="Chromosome"/>
</dbReference>
<dbReference type="Pfam" id="PF00126">
    <property type="entry name" value="HTH_1"/>
    <property type="match status" value="1"/>
</dbReference>
<evidence type="ECO:0000256" key="1">
    <source>
        <dbReference type="ARBA" id="ARBA00009437"/>
    </source>
</evidence>
<organism evidence="6 7">
    <name type="scientific">Aquibium oceanicum</name>
    <dbReference type="NCBI Taxonomy" id="1670800"/>
    <lineage>
        <taxon>Bacteria</taxon>
        <taxon>Pseudomonadati</taxon>
        <taxon>Pseudomonadota</taxon>
        <taxon>Alphaproteobacteria</taxon>
        <taxon>Hyphomicrobiales</taxon>
        <taxon>Phyllobacteriaceae</taxon>
        <taxon>Aquibium</taxon>
    </lineage>
</organism>
<dbReference type="Gene3D" id="3.40.190.10">
    <property type="entry name" value="Periplasmic binding protein-like II"/>
    <property type="match status" value="2"/>
</dbReference>
<evidence type="ECO:0000256" key="3">
    <source>
        <dbReference type="ARBA" id="ARBA00023125"/>
    </source>
</evidence>
<dbReference type="InterPro" id="IPR005119">
    <property type="entry name" value="LysR_subst-bd"/>
</dbReference>
<dbReference type="KEGG" id="meso:BSQ44_18400"/>
<evidence type="ECO:0000256" key="4">
    <source>
        <dbReference type="ARBA" id="ARBA00023163"/>
    </source>
</evidence>
<dbReference type="SUPFAM" id="SSF46785">
    <property type="entry name" value="Winged helix' DNA-binding domain"/>
    <property type="match status" value="1"/>
</dbReference>
<evidence type="ECO:0000313" key="6">
    <source>
        <dbReference type="EMBL" id="APH74693.1"/>
    </source>
</evidence>
<dbReference type="PRINTS" id="PR00039">
    <property type="entry name" value="HTHLYSR"/>
</dbReference>
<feature type="domain" description="HTH lysR-type" evidence="5">
    <location>
        <begin position="5"/>
        <end position="62"/>
    </location>
</feature>
<dbReference type="RefSeq" id="WP_072608150.1">
    <property type="nucleotide sequence ID" value="NZ_CP018171.1"/>
</dbReference>
<dbReference type="FunFam" id="1.10.10.10:FF:000001">
    <property type="entry name" value="LysR family transcriptional regulator"/>
    <property type="match status" value="1"/>
</dbReference>
<dbReference type="PANTHER" id="PTHR30579:SF7">
    <property type="entry name" value="HTH-TYPE TRANSCRIPTIONAL REGULATOR LRHA-RELATED"/>
    <property type="match status" value="1"/>
</dbReference>